<keyword evidence="2" id="KW-1185">Reference proteome</keyword>
<dbReference type="EMBL" id="JBBNAG010000009">
    <property type="protein sequence ID" value="KAK9105163.1"/>
    <property type="molecule type" value="Genomic_DNA"/>
</dbReference>
<proteinExistence type="predicted"/>
<reference evidence="1 2" key="1">
    <citation type="submission" date="2024-01" db="EMBL/GenBank/DDBJ databases">
        <title>Genome assemblies of Stephania.</title>
        <authorList>
            <person name="Yang L."/>
        </authorList>
    </citation>
    <scope>NUCLEOTIDE SEQUENCE [LARGE SCALE GENOMIC DNA]</scope>
    <source>
        <strain evidence="1">JXDWG</strain>
        <tissue evidence="1">Leaf</tissue>
    </source>
</reference>
<comment type="caution">
    <text evidence="1">The sequence shown here is derived from an EMBL/GenBank/DDBJ whole genome shotgun (WGS) entry which is preliminary data.</text>
</comment>
<accession>A0AAP0HXB7</accession>
<sequence>MYSEDFHVIKFYSFKHMSNHGNQGFKKNIKEIKWQSHYFDYRFKFYFLKNTRAHTHTSLEAPPPI</sequence>
<protein>
    <submittedName>
        <fullName evidence="1">Uncharacterized protein</fullName>
    </submittedName>
</protein>
<organism evidence="1 2">
    <name type="scientific">Stephania cephalantha</name>
    <dbReference type="NCBI Taxonomy" id="152367"/>
    <lineage>
        <taxon>Eukaryota</taxon>
        <taxon>Viridiplantae</taxon>
        <taxon>Streptophyta</taxon>
        <taxon>Embryophyta</taxon>
        <taxon>Tracheophyta</taxon>
        <taxon>Spermatophyta</taxon>
        <taxon>Magnoliopsida</taxon>
        <taxon>Ranunculales</taxon>
        <taxon>Menispermaceae</taxon>
        <taxon>Menispermoideae</taxon>
        <taxon>Cissampelideae</taxon>
        <taxon>Stephania</taxon>
    </lineage>
</organism>
<evidence type="ECO:0000313" key="1">
    <source>
        <dbReference type="EMBL" id="KAK9105163.1"/>
    </source>
</evidence>
<dbReference type="Proteomes" id="UP001419268">
    <property type="component" value="Unassembled WGS sequence"/>
</dbReference>
<gene>
    <name evidence="1" type="ORF">Scep_022007</name>
</gene>
<dbReference type="AlphaFoldDB" id="A0AAP0HXB7"/>
<evidence type="ECO:0000313" key="2">
    <source>
        <dbReference type="Proteomes" id="UP001419268"/>
    </source>
</evidence>
<name>A0AAP0HXB7_9MAGN</name>